<evidence type="ECO:0000256" key="2">
    <source>
        <dbReference type="ARBA" id="ARBA00022737"/>
    </source>
</evidence>
<dbReference type="Pfam" id="PF14432">
    <property type="entry name" value="DYW_deaminase"/>
    <property type="match status" value="1"/>
</dbReference>
<feature type="repeat" description="PPR" evidence="3">
    <location>
        <begin position="278"/>
        <end position="312"/>
    </location>
</feature>
<feature type="domain" description="DYW" evidence="5">
    <location>
        <begin position="432"/>
        <end position="524"/>
    </location>
</feature>
<comment type="caution">
    <text evidence="6">The sequence shown here is derived from an EMBL/GenBank/DDBJ whole genome shotgun (WGS) entry which is preliminary data.</text>
</comment>
<evidence type="ECO:0000256" key="3">
    <source>
        <dbReference type="PROSITE-ProRule" id="PRU00708"/>
    </source>
</evidence>
<evidence type="ECO:0000256" key="4">
    <source>
        <dbReference type="SAM" id="MobiDB-lite"/>
    </source>
</evidence>
<dbReference type="GO" id="GO:0009451">
    <property type="term" value="P:RNA modification"/>
    <property type="evidence" value="ECO:0007669"/>
    <property type="project" value="InterPro"/>
</dbReference>
<dbReference type="FunFam" id="1.25.40.10:FF:000031">
    <property type="entry name" value="Pentatricopeptide repeat-containing protein mitochondrial"/>
    <property type="match status" value="1"/>
</dbReference>
<feature type="repeat" description="PPR" evidence="3">
    <location>
        <begin position="243"/>
        <end position="277"/>
    </location>
</feature>
<keyword evidence="7" id="KW-1185">Reference proteome</keyword>
<organism evidence="6 7">
    <name type="scientific">Arachis hypogaea</name>
    <name type="common">Peanut</name>
    <dbReference type="NCBI Taxonomy" id="3818"/>
    <lineage>
        <taxon>Eukaryota</taxon>
        <taxon>Viridiplantae</taxon>
        <taxon>Streptophyta</taxon>
        <taxon>Embryophyta</taxon>
        <taxon>Tracheophyta</taxon>
        <taxon>Spermatophyta</taxon>
        <taxon>Magnoliopsida</taxon>
        <taxon>eudicotyledons</taxon>
        <taxon>Gunneridae</taxon>
        <taxon>Pentapetalae</taxon>
        <taxon>rosids</taxon>
        <taxon>fabids</taxon>
        <taxon>Fabales</taxon>
        <taxon>Fabaceae</taxon>
        <taxon>Papilionoideae</taxon>
        <taxon>50 kb inversion clade</taxon>
        <taxon>dalbergioids sensu lato</taxon>
        <taxon>Dalbergieae</taxon>
        <taxon>Pterocarpus clade</taxon>
        <taxon>Arachis</taxon>
    </lineage>
</organism>
<dbReference type="Gramene" id="arahy.Tifrunner.gnm2.ann2.Ah05g318900.1">
    <property type="protein sequence ID" value="arahy.Tifrunner.gnm2.ann2.Ah05g318900.1-CDS-1"/>
    <property type="gene ID" value="arahy.Tifrunner.gnm2.ann2.Ah05g318900"/>
</dbReference>
<dbReference type="PANTHER" id="PTHR47926:SF353">
    <property type="entry name" value="DYW DOMAIN-CONTAINING PROTEIN"/>
    <property type="match status" value="1"/>
</dbReference>
<evidence type="ECO:0000256" key="1">
    <source>
        <dbReference type="ARBA" id="ARBA00006643"/>
    </source>
</evidence>
<dbReference type="PANTHER" id="PTHR47926">
    <property type="entry name" value="PENTATRICOPEPTIDE REPEAT-CONTAINING PROTEIN"/>
    <property type="match status" value="1"/>
</dbReference>
<dbReference type="NCBIfam" id="TIGR00756">
    <property type="entry name" value="PPR"/>
    <property type="match status" value="1"/>
</dbReference>
<feature type="compositionally biased region" description="Basic and acidic residues" evidence="4">
    <location>
        <begin position="116"/>
        <end position="135"/>
    </location>
</feature>
<feature type="region of interest" description="Disordered" evidence="4">
    <location>
        <begin position="82"/>
        <end position="135"/>
    </location>
</feature>
<dbReference type="GO" id="GO:0003723">
    <property type="term" value="F:RNA binding"/>
    <property type="evidence" value="ECO:0007669"/>
    <property type="project" value="InterPro"/>
</dbReference>
<dbReference type="AlphaFoldDB" id="A0A445D339"/>
<dbReference type="InterPro" id="IPR011990">
    <property type="entry name" value="TPR-like_helical_dom_sf"/>
</dbReference>
<dbReference type="InterPro" id="IPR046960">
    <property type="entry name" value="PPR_At4g14850-like_plant"/>
</dbReference>
<keyword evidence="2" id="KW-0677">Repeat</keyword>
<dbReference type="InterPro" id="IPR032867">
    <property type="entry name" value="DYW_dom"/>
</dbReference>
<comment type="similarity">
    <text evidence="1">Belongs to the PPR family. PCMP-H subfamily.</text>
</comment>
<dbReference type="GO" id="GO:0008270">
    <property type="term" value="F:zinc ion binding"/>
    <property type="evidence" value="ECO:0007669"/>
    <property type="project" value="InterPro"/>
</dbReference>
<dbReference type="Proteomes" id="UP000289738">
    <property type="component" value="Chromosome A05"/>
</dbReference>
<dbReference type="Gene3D" id="1.25.40.10">
    <property type="entry name" value="Tetratricopeptide repeat domain"/>
    <property type="match status" value="2"/>
</dbReference>
<dbReference type="SMR" id="A0A445D339"/>
<name>A0A445D339_ARAHY</name>
<accession>A0A445D339</accession>
<dbReference type="PROSITE" id="PS51375">
    <property type="entry name" value="PPR"/>
    <property type="match status" value="2"/>
</dbReference>
<evidence type="ECO:0000313" key="7">
    <source>
        <dbReference type="Proteomes" id="UP000289738"/>
    </source>
</evidence>
<protein>
    <recommendedName>
        <fullName evidence="5">DYW domain-containing protein</fullName>
    </recommendedName>
</protein>
<dbReference type="EMBL" id="SDMP01000005">
    <property type="protein sequence ID" value="RYR57657.1"/>
    <property type="molecule type" value="Genomic_DNA"/>
</dbReference>
<dbReference type="Pfam" id="PF01535">
    <property type="entry name" value="PPR"/>
    <property type="match status" value="2"/>
</dbReference>
<dbReference type="InterPro" id="IPR002885">
    <property type="entry name" value="PPR_rpt"/>
</dbReference>
<reference evidence="6 7" key="1">
    <citation type="submission" date="2019-01" db="EMBL/GenBank/DDBJ databases">
        <title>Sequencing of cultivated peanut Arachis hypogaea provides insights into genome evolution and oil improvement.</title>
        <authorList>
            <person name="Chen X."/>
        </authorList>
    </citation>
    <scope>NUCLEOTIDE SEQUENCE [LARGE SCALE GENOMIC DNA]</scope>
    <source>
        <strain evidence="7">cv. Fuhuasheng</strain>
        <tissue evidence="6">Leaves</tissue>
    </source>
</reference>
<evidence type="ECO:0000259" key="5">
    <source>
        <dbReference type="Pfam" id="PF14432"/>
    </source>
</evidence>
<proteinExistence type="inferred from homology"/>
<evidence type="ECO:0000313" key="6">
    <source>
        <dbReference type="EMBL" id="RYR57657.1"/>
    </source>
</evidence>
<dbReference type="OrthoDB" id="185373at2759"/>
<sequence length="524" mass="59593">MLTLKVAYPFDFDIRYYSSAIVPYSLQNQNSMELKLHSSMASLAPVPRKLNTVISSHSKLPHFSPPKPSNCSLPSTPLCSYAVPDSKNPTTNSNKVQPRRKNATPTGRFAQKTQTSRKENLPREPKPKLDNTHNRVDQNRQNALFDATTLNVNLIELCEEGKLAEAMELMGQGSVADYGVFLAMLNLCEGMRSLEYGKRVHEFLRRSRFRGEVELNNRLIGMYGKCGNMNIARKVFDRMPERNMSSWHLMIIGYTENGAGDDALLVFQEMKEAGIRPESETFALVLAACAREEAVEEGLLHFESMKEYGIVPTMDHYKEVINILGNAGQLNEAEEFIESKPFQPEDDIWEALRNFARIHGDMDLEDRAEELLACLNPSKAIADKLPTPPRKKQSAINMLEEKNRVAEYRCAVPYKEADEKLKGLSGQMREAGYVPDTRYVLHDIDEEEKEKALQYHSERLAIAYGLISTPPRTTLRIIKNLRICGDCHNAIKIMSKIVGRELIVRDNKRFHHFRDGKCSCGDYW</sequence>
<feature type="compositionally biased region" description="Polar residues" evidence="4">
    <location>
        <begin position="87"/>
        <end position="96"/>
    </location>
</feature>
<gene>
    <name evidence="6" type="ORF">Ahy_A05g023357</name>
</gene>